<name>A0A3P1SWH5_9GAMM</name>
<sequence>MIAPENDMLQLSGNVLVPFDTMPVIPKELVEEFKGDFDVYEFYISEIVASSRGYQATWAFVGNQLWLSSIEGVKQLSEDVCLFANWFTGTLAVHMPYSPGELMVIQFEEGVAINSQYEFSTKAAEFCFAAYKEKCLRAAQ</sequence>
<protein>
    <submittedName>
        <fullName evidence="1">Uncharacterized protein</fullName>
    </submittedName>
</protein>
<dbReference type="AlphaFoldDB" id="A0A3P1SWH5"/>
<comment type="caution">
    <text evidence="1">The sequence shown here is derived from an EMBL/GenBank/DDBJ whole genome shotgun (WGS) entry which is preliminary data.</text>
</comment>
<reference evidence="1 2" key="1">
    <citation type="submission" date="2018-11" db="EMBL/GenBank/DDBJ databases">
        <title>The draft genome sequence of Amphritea balenae JAMM 1525T.</title>
        <authorList>
            <person name="Fang Z."/>
            <person name="Zhang Y."/>
            <person name="Han X."/>
        </authorList>
    </citation>
    <scope>NUCLEOTIDE SEQUENCE [LARGE SCALE GENOMIC DNA]</scope>
    <source>
        <strain evidence="1 2">JAMM 1525</strain>
    </source>
</reference>
<dbReference type="RefSeq" id="WP_124924398.1">
    <property type="nucleotide sequence ID" value="NZ_BMOH01000001.1"/>
</dbReference>
<proteinExistence type="predicted"/>
<organism evidence="1 2">
    <name type="scientific">Amphritea balenae</name>
    <dbReference type="NCBI Taxonomy" id="452629"/>
    <lineage>
        <taxon>Bacteria</taxon>
        <taxon>Pseudomonadati</taxon>
        <taxon>Pseudomonadota</taxon>
        <taxon>Gammaproteobacteria</taxon>
        <taxon>Oceanospirillales</taxon>
        <taxon>Oceanospirillaceae</taxon>
        <taxon>Amphritea</taxon>
    </lineage>
</organism>
<accession>A0A3P1SWH5</accession>
<evidence type="ECO:0000313" key="2">
    <source>
        <dbReference type="Proteomes" id="UP000267535"/>
    </source>
</evidence>
<gene>
    <name evidence="1" type="ORF">EHS89_01830</name>
</gene>
<dbReference type="OrthoDB" id="1438245at2"/>
<keyword evidence="2" id="KW-1185">Reference proteome</keyword>
<evidence type="ECO:0000313" key="1">
    <source>
        <dbReference type="EMBL" id="RRD01325.1"/>
    </source>
</evidence>
<dbReference type="Proteomes" id="UP000267535">
    <property type="component" value="Unassembled WGS sequence"/>
</dbReference>
<dbReference type="EMBL" id="RQXV01000001">
    <property type="protein sequence ID" value="RRD01325.1"/>
    <property type="molecule type" value="Genomic_DNA"/>
</dbReference>